<dbReference type="Proteomes" id="UP000565745">
    <property type="component" value="Unassembled WGS sequence"/>
</dbReference>
<evidence type="ECO:0000313" key="2">
    <source>
        <dbReference type="Proteomes" id="UP000565745"/>
    </source>
</evidence>
<dbReference type="EMBL" id="JACIFU010000010">
    <property type="protein sequence ID" value="MBB4176213.1"/>
    <property type="molecule type" value="Genomic_DNA"/>
</dbReference>
<protein>
    <recommendedName>
        <fullName evidence="3">Sulfotransferase domain-containing protein</fullName>
    </recommendedName>
</protein>
<keyword evidence="2" id="KW-1185">Reference proteome</keyword>
<evidence type="ECO:0000313" key="1">
    <source>
        <dbReference type="EMBL" id="MBB4176213.1"/>
    </source>
</evidence>
<name>A0A7W6Q5Z3_9RHOB</name>
<proteinExistence type="predicted"/>
<organism evidence="1 2">
    <name type="scientific">Sulfitobacter noctilucicola</name>
    <dbReference type="NCBI Taxonomy" id="1342301"/>
    <lineage>
        <taxon>Bacteria</taxon>
        <taxon>Pseudomonadati</taxon>
        <taxon>Pseudomonadota</taxon>
        <taxon>Alphaproteobacteria</taxon>
        <taxon>Rhodobacterales</taxon>
        <taxon>Roseobacteraceae</taxon>
        <taxon>Sulfitobacter</taxon>
    </lineage>
</organism>
<dbReference type="AlphaFoldDB" id="A0A7W6Q5Z3"/>
<dbReference type="SUPFAM" id="SSF52540">
    <property type="entry name" value="P-loop containing nucleoside triphosphate hydrolases"/>
    <property type="match status" value="1"/>
</dbReference>
<dbReference type="Gene3D" id="3.40.50.300">
    <property type="entry name" value="P-loop containing nucleotide triphosphate hydrolases"/>
    <property type="match status" value="1"/>
</dbReference>
<sequence>MTQTLLHVGYAKTATTYLQRHVFPKSKGINYLGKPFDLSKGRLETFLEKHLGLRCEKVHVFDPFFEHEDIMRVRPPEEIDLGGLAGHLRGILSERDLNVWSHEGYLRSGRKSAPLDRPHAIANLVNVFKAAGSTDIRALVVLRDTKKMLASYAVQFHRDFDYLRIGDLSLEDVAVFRDSDRTDRYAALIWRVWYEYLDYRLMIENLIAGLGRENVYVLRYEEMIADWSLLEDLLRSIHPGIRGHFPALHENTTQDKPYDVSGPIRDYLDSVRDFDVARIFPDNEGSIKEMLYTRTPR</sequence>
<dbReference type="RefSeq" id="WP_025053898.1">
    <property type="nucleotide sequence ID" value="NZ_JACIFU010000010.1"/>
</dbReference>
<reference evidence="1 2" key="1">
    <citation type="submission" date="2020-08" db="EMBL/GenBank/DDBJ databases">
        <title>Genomic Encyclopedia of Type Strains, Phase IV (KMG-IV): sequencing the most valuable type-strain genomes for metagenomic binning, comparative biology and taxonomic classification.</title>
        <authorList>
            <person name="Goeker M."/>
        </authorList>
    </citation>
    <scope>NUCLEOTIDE SEQUENCE [LARGE SCALE GENOMIC DNA]</scope>
    <source>
        <strain evidence="1 2">DSM 101015</strain>
    </source>
</reference>
<accession>A0A7W6Q5Z3</accession>
<dbReference type="InterPro" id="IPR027417">
    <property type="entry name" value="P-loop_NTPase"/>
</dbReference>
<comment type="caution">
    <text evidence="1">The sequence shown here is derived from an EMBL/GenBank/DDBJ whole genome shotgun (WGS) entry which is preliminary data.</text>
</comment>
<dbReference type="OrthoDB" id="7540582at2"/>
<evidence type="ECO:0008006" key="3">
    <source>
        <dbReference type="Google" id="ProtNLM"/>
    </source>
</evidence>
<gene>
    <name evidence="1" type="ORF">GGR93_004021</name>
</gene>